<name>M1DEK6_SOLTU</name>
<evidence type="ECO:0008006" key="4">
    <source>
        <dbReference type="Google" id="ProtNLM"/>
    </source>
</evidence>
<proteinExistence type="predicted"/>
<evidence type="ECO:0000256" key="1">
    <source>
        <dbReference type="SAM" id="MobiDB-lite"/>
    </source>
</evidence>
<reference evidence="2" key="2">
    <citation type="submission" date="2015-06" db="UniProtKB">
        <authorList>
            <consortium name="EnsemblPlants"/>
        </authorList>
    </citation>
    <scope>IDENTIFICATION</scope>
    <source>
        <strain evidence="2">DM1-3 516 R44</strain>
    </source>
</reference>
<dbReference type="Gramene" id="PGSC0003DMT400087799">
    <property type="protein sequence ID" value="PGSC0003DMT400087799"/>
    <property type="gene ID" value="PGSC0003DMG400037370"/>
</dbReference>
<keyword evidence="3" id="KW-1185">Reference proteome</keyword>
<dbReference type="Proteomes" id="UP000011115">
    <property type="component" value="Unassembled WGS sequence"/>
</dbReference>
<feature type="compositionally biased region" description="Low complexity" evidence="1">
    <location>
        <begin position="52"/>
        <end position="62"/>
    </location>
</feature>
<reference evidence="3" key="1">
    <citation type="journal article" date="2011" name="Nature">
        <title>Genome sequence and analysis of the tuber crop potato.</title>
        <authorList>
            <consortium name="The Potato Genome Sequencing Consortium"/>
        </authorList>
    </citation>
    <scope>NUCLEOTIDE SEQUENCE [LARGE SCALE GENOMIC DNA]</scope>
    <source>
        <strain evidence="3">cv. DM1-3 516 R44</strain>
    </source>
</reference>
<feature type="region of interest" description="Disordered" evidence="1">
    <location>
        <begin position="109"/>
        <end position="131"/>
    </location>
</feature>
<sequence>MALPNDRLGDDILKARRHDVITQGKSEYPIVCHFTDLRTNEGLVSQVLRKNAAPQSASTASQSEDHNASESSSSEVQMNVTPNDHPPRATRSSAARDVLRTLLLSLKRESEDGSGGSVESESGSRENATTPPLAVNIEDETGVWEKADAINKDGEITTNDTIVLYVNIHEPYPTARQQLIDYFHSMWTVNRSEEFFNNGIVIKTGNFKKRAIMPETRVVVDDIKEFPDIYQTFQFHHFD</sequence>
<dbReference type="HOGENOM" id="CLU_072932_2_0_1"/>
<protein>
    <recommendedName>
        <fullName evidence="4">Integrase core domain containing protein</fullName>
    </recommendedName>
</protein>
<dbReference type="PaxDb" id="4113-PGSC0003DMT400087799"/>
<evidence type="ECO:0000313" key="3">
    <source>
        <dbReference type="Proteomes" id="UP000011115"/>
    </source>
</evidence>
<organism evidence="2 3">
    <name type="scientific">Solanum tuberosum</name>
    <name type="common">Potato</name>
    <dbReference type="NCBI Taxonomy" id="4113"/>
    <lineage>
        <taxon>Eukaryota</taxon>
        <taxon>Viridiplantae</taxon>
        <taxon>Streptophyta</taxon>
        <taxon>Embryophyta</taxon>
        <taxon>Tracheophyta</taxon>
        <taxon>Spermatophyta</taxon>
        <taxon>Magnoliopsida</taxon>
        <taxon>eudicotyledons</taxon>
        <taxon>Gunneridae</taxon>
        <taxon>Pentapetalae</taxon>
        <taxon>asterids</taxon>
        <taxon>lamiids</taxon>
        <taxon>Solanales</taxon>
        <taxon>Solanaceae</taxon>
        <taxon>Solanoideae</taxon>
        <taxon>Solaneae</taxon>
        <taxon>Solanum</taxon>
    </lineage>
</organism>
<evidence type="ECO:0000313" key="2">
    <source>
        <dbReference type="EnsemblPlants" id="PGSC0003DMT400087799"/>
    </source>
</evidence>
<dbReference type="EnsemblPlants" id="PGSC0003DMT400087799">
    <property type="protein sequence ID" value="PGSC0003DMT400087799"/>
    <property type="gene ID" value="PGSC0003DMG400037370"/>
</dbReference>
<feature type="region of interest" description="Disordered" evidence="1">
    <location>
        <begin position="49"/>
        <end position="94"/>
    </location>
</feature>
<dbReference type="InParanoid" id="M1DEK6"/>
<dbReference type="AlphaFoldDB" id="M1DEK6"/>
<accession>M1DEK6</accession>